<reference evidence="1" key="1">
    <citation type="submission" date="2021-08" db="EMBL/GenBank/DDBJ databases">
        <title>The first chromosome-level gecko genome reveals the dynamic sex chromosomes of Neotropical dwarf geckos (Sphaerodactylidae: Sphaerodactylus).</title>
        <authorList>
            <person name="Pinto B.J."/>
            <person name="Keating S.E."/>
            <person name="Gamble T."/>
        </authorList>
    </citation>
    <scope>NUCLEOTIDE SEQUENCE</scope>
    <source>
        <strain evidence="1">TG3544</strain>
    </source>
</reference>
<comment type="caution">
    <text evidence="1">The sequence shown here is derived from an EMBL/GenBank/DDBJ whole genome shotgun (WGS) entry which is preliminary data.</text>
</comment>
<proteinExistence type="predicted"/>
<keyword evidence="2" id="KW-1185">Reference proteome</keyword>
<name>A0ACB8FQN2_9SAUR</name>
<evidence type="ECO:0000313" key="2">
    <source>
        <dbReference type="Proteomes" id="UP000827872"/>
    </source>
</evidence>
<sequence>MALISLQRDDIRPVTQKGIQRPKRRLALIPRSKLSEEESRIKVVDSLREVLQKRLDDSPDLNIQEDAVLRIAKKVEKALFNLSCSVDQHYKNKYRSLLFNLKSAKNQHLFCKVILGMISPKKLVQMNALELAPEDLAEWRARERKHALEVIEKEEREAPRCCLTKFTHKGIIEIHRETDEDLMFQEIVESHLVEDENSHPKTASASVRYSGDNHRSHMLDLDFLHDAGQMAADSEGGFKPPTRKHILEQETNVSKCLQSNTIYSGGGERRLQEDSSVSASLPKKLRVRNQSRISIIWRGVIQMFSLKPFAAKAYPVSGFSYHLFQAVPDLLQSRGFILPEEVWAYLDSVWPANTKEMALIKFHPSSTKGCSPYSMLYSYLNNRQRYGIVDSDQMEMFMVPLAAYQPVPSKLHPLGGPGLDPCHPSLLLGLILPKRPPTAPHPLPKTRRKSVTFKDDIEIQYIPVLSPADTHPMQPLQPLSLIEPLWGCNCPVAVIPEHKPLFSEELGSKMVHGGLCSLPQETAGGGTGQSLSDIILQLQCDPPCLEGQLGSRMLETLGAQLQQAGICADHNPQCIGNSLGLPPSETVFPNQCGVDGGHGANVLDASLLLRMLCPEAVPPAKASEAPSLLQIPSATPVAADSLMEEALSLIQYVTQLQPHTTPNQEPAMSLETPPVLSQALTGAEFPAVYQNDDNGYAHIQRFLSSLGGQTQSPAT</sequence>
<accession>A0ACB8FQN2</accession>
<evidence type="ECO:0000313" key="1">
    <source>
        <dbReference type="EMBL" id="KAH8007816.1"/>
    </source>
</evidence>
<dbReference type="EMBL" id="CM037619">
    <property type="protein sequence ID" value="KAH8007816.1"/>
    <property type="molecule type" value="Genomic_DNA"/>
</dbReference>
<organism evidence="1 2">
    <name type="scientific">Sphaerodactylus townsendi</name>
    <dbReference type="NCBI Taxonomy" id="933632"/>
    <lineage>
        <taxon>Eukaryota</taxon>
        <taxon>Metazoa</taxon>
        <taxon>Chordata</taxon>
        <taxon>Craniata</taxon>
        <taxon>Vertebrata</taxon>
        <taxon>Euteleostomi</taxon>
        <taxon>Lepidosauria</taxon>
        <taxon>Squamata</taxon>
        <taxon>Bifurcata</taxon>
        <taxon>Gekkota</taxon>
        <taxon>Sphaerodactylidae</taxon>
        <taxon>Sphaerodactylus</taxon>
    </lineage>
</organism>
<gene>
    <name evidence="1" type="ORF">K3G42_026050</name>
</gene>
<dbReference type="Proteomes" id="UP000827872">
    <property type="component" value="Linkage Group LG06"/>
</dbReference>
<protein>
    <submittedName>
        <fullName evidence="1">Uncharacterized protein</fullName>
    </submittedName>
</protein>